<comment type="subcellular location">
    <subcellularLocation>
        <location evidence="1">Nucleus</location>
    </subcellularLocation>
</comment>
<feature type="non-terminal residue" evidence="9">
    <location>
        <position position="1"/>
    </location>
</feature>
<dbReference type="GO" id="GO:0005634">
    <property type="term" value="C:nucleus"/>
    <property type="evidence" value="ECO:0007669"/>
    <property type="project" value="UniProtKB-SubCell"/>
</dbReference>
<dbReference type="EMBL" id="KV588315">
    <property type="protein sequence ID" value="OPL31024.1"/>
    <property type="molecule type" value="Genomic_DNA"/>
</dbReference>
<accession>A0A3L5TRM9</accession>
<keyword evidence="10" id="KW-1185">Reference proteome</keyword>
<dbReference type="PANTHER" id="PTHR11139:SF69">
    <property type="entry name" value="SERINE_THREONINE-PROTEIN KINASE ATR"/>
    <property type="match status" value="1"/>
</dbReference>
<keyword evidence="5" id="KW-0808">Transferase</keyword>
<feature type="domain" description="Serine/threonine-protein kinase ATR-like M-HEAT region" evidence="8">
    <location>
        <begin position="362"/>
        <end position="481"/>
    </location>
</feature>
<dbReference type="InterPro" id="IPR050517">
    <property type="entry name" value="DDR_Repair_Kinase"/>
</dbReference>
<evidence type="ECO:0000256" key="1">
    <source>
        <dbReference type="ARBA" id="ARBA00004123"/>
    </source>
</evidence>
<dbReference type="GO" id="GO:0005694">
    <property type="term" value="C:chromosome"/>
    <property type="evidence" value="ECO:0007669"/>
    <property type="project" value="TreeGrafter"/>
</dbReference>
<comment type="caution">
    <text evidence="9">The sequence shown here is derived from an EMBL/GenBank/DDBJ whole genome shotgun (WGS) entry which is preliminary data.</text>
</comment>
<reference evidence="9 10" key="1">
    <citation type="journal article" date="2016" name="PLoS ONE">
        <title>A First Insight into the Genome of the Filter-Feeder Mussel Mytilus galloprovincialis.</title>
        <authorList>
            <person name="Murgarella M."/>
            <person name="Puiu D."/>
            <person name="Novoa B."/>
            <person name="Figueras A."/>
            <person name="Posada D."/>
            <person name="Canchaya C."/>
        </authorList>
    </citation>
    <scope>NUCLEOTIDE SEQUENCE [LARGE SCALE GENOMIC DNA]</scope>
    <source>
        <tissue evidence="9">Muscle</tissue>
    </source>
</reference>
<dbReference type="GO" id="GO:0000723">
    <property type="term" value="P:telomere maintenance"/>
    <property type="evidence" value="ECO:0007669"/>
    <property type="project" value="TreeGrafter"/>
</dbReference>
<evidence type="ECO:0000256" key="2">
    <source>
        <dbReference type="ARBA" id="ARBA00012513"/>
    </source>
</evidence>
<gene>
    <name evidence="9" type="ORF">AM593_07600</name>
</gene>
<evidence type="ECO:0000313" key="9">
    <source>
        <dbReference type="EMBL" id="OPL31024.1"/>
    </source>
</evidence>
<evidence type="ECO:0000256" key="4">
    <source>
        <dbReference type="ARBA" id="ARBA00022763"/>
    </source>
</evidence>
<dbReference type="GO" id="GO:0006281">
    <property type="term" value="P:DNA repair"/>
    <property type="evidence" value="ECO:0007669"/>
    <property type="project" value="TreeGrafter"/>
</dbReference>
<dbReference type="PANTHER" id="PTHR11139">
    <property type="entry name" value="ATAXIA TELANGIECTASIA MUTATED ATM -RELATED"/>
    <property type="match status" value="1"/>
</dbReference>
<evidence type="ECO:0000256" key="5">
    <source>
        <dbReference type="ARBA" id="ARBA00022777"/>
    </source>
</evidence>
<dbReference type="EC" id="2.7.11.1" evidence="2"/>
<evidence type="ECO:0000256" key="3">
    <source>
        <dbReference type="ARBA" id="ARBA00022527"/>
    </source>
</evidence>
<feature type="domain" description="UME" evidence="7">
    <location>
        <begin position="2"/>
        <end position="53"/>
    </location>
</feature>
<organism evidence="9 10">
    <name type="scientific">Mytilus galloprovincialis</name>
    <name type="common">Mediterranean mussel</name>
    <dbReference type="NCBI Taxonomy" id="29158"/>
    <lineage>
        <taxon>Eukaryota</taxon>
        <taxon>Metazoa</taxon>
        <taxon>Spiralia</taxon>
        <taxon>Lophotrochozoa</taxon>
        <taxon>Mollusca</taxon>
        <taxon>Bivalvia</taxon>
        <taxon>Autobranchia</taxon>
        <taxon>Pteriomorphia</taxon>
        <taxon>Mytilida</taxon>
        <taxon>Mytiloidea</taxon>
        <taxon>Mytilidae</taxon>
        <taxon>Mytilinae</taxon>
        <taxon>Mytilus</taxon>
    </lineage>
</organism>
<dbReference type="InterPro" id="IPR056802">
    <property type="entry name" value="ATR-like_M-HEAT"/>
</dbReference>
<dbReference type="InterPro" id="IPR011989">
    <property type="entry name" value="ARM-like"/>
</dbReference>
<dbReference type="Pfam" id="PF25030">
    <property type="entry name" value="M-HEAT_ATR"/>
    <property type="match status" value="1"/>
</dbReference>
<dbReference type="InterPro" id="IPR012993">
    <property type="entry name" value="UME"/>
</dbReference>
<sequence>LTLESLTAIIRLMGRKHIGMIRYKIVNTLRIGLQIIDRDIQEISCKAWDCFVKRDFMILEYALYYGRDIDFIAQSFRNSVSWTDDVTDHCHTPPFVKFITKAGVRTFQLHDSREQFKLYLAKNIWNALLKYDYFRETLSVHFHEVYFLPDIPELAVANDILKQYTEGSSSQSDLRTRLDHSMKGITHESLDVRLHALSKLKNLLRDEKEALYQFVIGNETADPIVSKIVSVLLSGSRDSDSRAQILYAECIGELGAIDPGRLELTTNDPKADNAKFHHNICEDNFAFDLINQVVKGFLAATETRIQDGTALALQELLKIFKITETSKLWKRFADHVKEILLPLFTTKYTLTSQQDWSKITKPIFLSEKSKTFAEWVSTWTGYLLSKVKQDHARSVFVSCTAAIKNDVHIALYILPYAVTQVLQDGSPHDIKEVFTEILEVISHTQKPDTKHRDGNFHHMSAQTIFSIMDHLTKWKRQKAQTSGIIPGKEDNSVIPTS</sequence>
<dbReference type="AlphaFoldDB" id="A0A3L5TRM9"/>
<keyword evidence="3" id="KW-0723">Serine/threonine-protein kinase</keyword>
<protein>
    <recommendedName>
        <fullName evidence="2">non-specific serine/threonine protein kinase</fullName>
        <ecNumber evidence="2">2.7.11.1</ecNumber>
    </recommendedName>
</protein>
<name>A0A3L5TRM9_MYTGA</name>
<evidence type="ECO:0000313" key="10">
    <source>
        <dbReference type="Proteomes" id="UP000266721"/>
    </source>
</evidence>
<dbReference type="Proteomes" id="UP000266721">
    <property type="component" value="Unassembled WGS sequence"/>
</dbReference>
<dbReference type="Pfam" id="PF08064">
    <property type="entry name" value="UME"/>
    <property type="match status" value="1"/>
</dbReference>
<dbReference type="GO" id="GO:0000077">
    <property type="term" value="P:DNA damage checkpoint signaling"/>
    <property type="evidence" value="ECO:0007669"/>
    <property type="project" value="TreeGrafter"/>
</dbReference>
<evidence type="ECO:0000259" key="7">
    <source>
        <dbReference type="Pfam" id="PF08064"/>
    </source>
</evidence>
<keyword evidence="6" id="KW-0539">Nucleus</keyword>
<dbReference type="GO" id="GO:0004674">
    <property type="term" value="F:protein serine/threonine kinase activity"/>
    <property type="evidence" value="ECO:0007669"/>
    <property type="project" value="UniProtKB-KW"/>
</dbReference>
<keyword evidence="4" id="KW-0227">DNA damage</keyword>
<proteinExistence type="predicted"/>
<dbReference type="SUPFAM" id="SSF48371">
    <property type="entry name" value="ARM repeat"/>
    <property type="match status" value="1"/>
</dbReference>
<dbReference type="Gene3D" id="1.25.10.10">
    <property type="entry name" value="Leucine-rich Repeat Variant"/>
    <property type="match status" value="1"/>
</dbReference>
<keyword evidence="5" id="KW-0418">Kinase</keyword>
<evidence type="ECO:0000256" key="6">
    <source>
        <dbReference type="ARBA" id="ARBA00023242"/>
    </source>
</evidence>
<evidence type="ECO:0000259" key="8">
    <source>
        <dbReference type="Pfam" id="PF25030"/>
    </source>
</evidence>
<dbReference type="InterPro" id="IPR016024">
    <property type="entry name" value="ARM-type_fold"/>
</dbReference>